<protein>
    <submittedName>
        <fullName evidence="2">Uncharacterized protein</fullName>
    </submittedName>
</protein>
<sequence length="85" mass="9479">MEPGESKNLHLGPFKMEDEGKHRLLLLAESEGLALDYPHPDSFIVYQQSTVQVIIFVAVPLVVAGSGIVGFSLYQRARRRPLPTF</sequence>
<dbReference type="AlphaFoldDB" id="K0I937"/>
<dbReference type="InParanoid" id="K0I937"/>
<dbReference type="HOGENOM" id="CLU_2505060_0_0_2"/>
<reference evidence="2 3" key="1">
    <citation type="journal article" date="2012" name="Environ. Microbiol.">
        <title>The genome of the ammonia-oxidizing Candidatus Nitrososphaera gargensis: insights into metabolic versatility and environmental adaptations.</title>
        <authorList>
            <person name="Spang A."/>
            <person name="Poehlein A."/>
            <person name="Offre P."/>
            <person name="Zumbragel S."/>
            <person name="Haider S."/>
            <person name="Rychlik N."/>
            <person name="Nowka B."/>
            <person name="Schmeisser C."/>
            <person name="Lebedeva E.V."/>
            <person name="Rattei T."/>
            <person name="Bohm C."/>
            <person name="Schmid M."/>
            <person name="Galushko A."/>
            <person name="Hatzenpichler R."/>
            <person name="Weinmaier T."/>
            <person name="Daniel R."/>
            <person name="Schleper C."/>
            <person name="Spieck E."/>
            <person name="Streit W."/>
            <person name="Wagner M."/>
        </authorList>
    </citation>
    <scope>NUCLEOTIDE SEQUENCE [LARGE SCALE GENOMIC DNA]</scope>
    <source>
        <strain evidence="3">Ga9.2</strain>
    </source>
</reference>
<dbReference type="Proteomes" id="UP000008037">
    <property type="component" value="Chromosome"/>
</dbReference>
<organism evidence="2 3">
    <name type="scientific">Nitrososphaera gargensis (strain Ga9.2)</name>
    <dbReference type="NCBI Taxonomy" id="1237085"/>
    <lineage>
        <taxon>Archaea</taxon>
        <taxon>Nitrososphaerota</taxon>
        <taxon>Nitrososphaeria</taxon>
        <taxon>Nitrososphaerales</taxon>
        <taxon>Nitrososphaeraceae</taxon>
        <taxon>Nitrososphaera</taxon>
    </lineage>
</organism>
<dbReference type="BioCyc" id="CNIT1237085:G1324-882-MONOMER"/>
<evidence type="ECO:0000313" key="2">
    <source>
        <dbReference type="EMBL" id="AFU57826.1"/>
    </source>
</evidence>
<gene>
    <name evidence="2" type="ordered locus">Ngar_c08840</name>
</gene>
<keyword evidence="1" id="KW-0812">Transmembrane</keyword>
<dbReference type="EMBL" id="CP002408">
    <property type="protein sequence ID" value="AFU57826.1"/>
    <property type="molecule type" value="Genomic_DNA"/>
</dbReference>
<feature type="transmembrane region" description="Helical" evidence="1">
    <location>
        <begin position="53"/>
        <end position="74"/>
    </location>
</feature>
<keyword evidence="1" id="KW-0472">Membrane</keyword>
<name>K0I937_NITGG</name>
<evidence type="ECO:0000256" key="1">
    <source>
        <dbReference type="SAM" id="Phobius"/>
    </source>
</evidence>
<accession>K0I937</accession>
<keyword evidence="3" id="KW-1185">Reference proteome</keyword>
<evidence type="ECO:0000313" key="3">
    <source>
        <dbReference type="Proteomes" id="UP000008037"/>
    </source>
</evidence>
<keyword evidence="1" id="KW-1133">Transmembrane helix</keyword>
<dbReference type="KEGG" id="nga:Ngar_c08840"/>
<proteinExistence type="predicted"/>